<dbReference type="Proteomes" id="UP000027093">
    <property type="component" value="Chromosome"/>
</dbReference>
<dbReference type="HOGENOM" id="CLU_049301_16_2_2"/>
<protein>
    <submittedName>
        <fullName evidence="3">Putative UspA domain protein</fullName>
    </submittedName>
</protein>
<dbReference type="GeneID" id="74945671"/>
<reference evidence="3 4" key="1">
    <citation type="journal article" date="2014" name="Int. J. Syst. Evol. Microbiol.">
        <title>Nitrososphaera viennensis gen. nov., sp. nov., an aerobic and mesophilic, ammonia-oxidizing archaeon from soil and a member of the archaeal phylum Thaumarchaeota.</title>
        <authorList>
            <person name="Stieglmeier M."/>
            <person name="Klingl A."/>
            <person name="Alves R.J."/>
            <person name="Rittmann S.K."/>
            <person name="Melcher M."/>
            <person name="Leisch N."/>
            <person name="Schleper C."/>
        </authorList>
    </citation>
    <scope>NUCLEOTIDE SEQUENCE [LARGE SCALE GENOMIC DNA]</scope>
    <source>
        <strain evidence="3">EN76</strain>
    </source>
</reference>
<dbReference type="KEGG" id="nvn:NVIE_004120"/>
<dbReference type="Gene3D" id="3.40.50.620">
    <property type="entry name" value="HUPs"/>
    <property type="match status" value="1"/>
</dbReference>
<evidence type="ECO:0000259" key="2">
    <source>
        <dbReference type="Pfam" id="PF00582"/>
    </source>
</evidence>
<evidence type="ECO:0000313" key="3">
    <source>
        <dbReference type="EMBL" id="AIC14605.1"/>
    </source>
</evidence>
<dbReference type="PANTHER" id="PTHR46268:SF6">
    <property type="entry name" value="UNIVERSAL STRESS PROTEIN UP12"/>
    <property type="match status" value="1"/>
</dbReference>
<sequence length="166" mass="17974">MFKKILVPYDSSKPSDKAAKYAVDLAKHILPDSGGGCEIILLHVVPEIPASPVFLERPVRTKTGEVIPLSEYIKRLYVEMKAHAAEMLEKKKKDLEPILNAKATIRTIVLIGDPVSDKIVELAGNEKVDIVVIGNVGLSGISKLKTLGSVSRGVSERASCPVLIVH</sequence>
<dbReference type="SUPFAM" id="SSF52402">
    <property type="entry name" value="Adenine nucleotide alpha hydrolases-like"/>
    <property type="match status" value="1"/>
</dbReference>
<dbReference type="EMBL" id="CP007536">
    <property type="protein sequence ID" value="AIC14605.1"/>
    <property type="molecule type" value="Genomic_DNA"/>
</dbReference>
<dbReference type="RefSeq" id="WP_075053783.1">
    <property type="nucleotide sequence ID" value="NZ_CP007536.1"/>
</dbReference>
<evidence type="ECO:0000256" key="1">
    <source>
        <dbReference type="ARBA" id="ARBA00008791"/>
    </source>
</evidence>
<dbReference type="InterPro" id="IPR006015">
    <property type="entry name" value="Universal_stress_UspA"/>
</dbReference>
<evidence type="ECO:0000313" key="4">
    <source>
        <dbReference type="Proteomes" id="UP000027093"/>
    </source>
</evidence>
<dbReference type="PRINTS" id="PR01438">
    <property type="entry name" value="UNVRSLSTRESS"/>
</dbReference>
<dbReference type="PANTHER" id="PTHR46268">
    <property type="entry name" value="STRESS RESPONSE PROTEIN NHAX"/>
    <property type="match status" value="1"/>
</dbReference>
<name>A0A060HGX9_9ARCH</name>
<organism evidence="3 4">
    <name type="scientific">Nitrososphaera viennensis EN76</name>
    <dbReference type="NCBI Taxonomy" id="926571"/>
    <lineage>
        <taxon>Archaea</taxon>
        <taxon>Nitrososphaerota</taxon>
        <taxon>Nitrososphaeria</taxon>
        <taxon>Nitrososphaerales</taxon>
        <taxon>Nitrososphaeraceae</taxon>
        <taxon>Nitrososphaera</taxon>
    </lineage>
</organism>
<dbReference type="Pfam" id="PF00582">
    <property type="entry name" value="Usp"/>
    <property type="match status" value="1"/>
</dbReference>
<dbReference type="InterPro" id="IPR006016">
    <property type="entry name" value="UspA"/>
</dbReference>
<comment type="similarity">
    <text evidence="1">Belongs to the universal stress protein A family.</text>
</comment>
<accession>A0A060HGX9</accession>
<dbReference type="CDD" id="cd00293">
    <property type="entry name" value="USP-like"/>
    <property type="match status" value="1"/>
</dbReference>
<keyword evidence="4" id="KW-1185">Reference proteome</keyword>
<gene>
    <name evidence="3" type="ORF">NVIE_004120</name>
</gene>
<dbReference type="InterPro" id="IPR014729">
    <property type="entry name" value="Rossmann-like_a/b/a_fold"/>
</dbReference>
<dbReference type="AlphaFoldDB" id="A0A060HGX9"/>
<proteinExistence type="inferred from homology"/>
<feature type="domain" description="UspA" evidence="2">
    <location>
        <begin position="1"/>
        <end position="166"/>
    </location>
</feature>
<dbReference type="OrthoDB" id="105697at2157"/>
<dbReference type="STRING" id="926571.NVIE_004120"/>